<dbReference type="EMBL" id="CAAALY010288119">
    <property type="protein sequence ID" value="VEL44014.1"/>
    <property type="molecule type" value="Genomic_DNA"/>
</dbReference>
<name>A0A3S5C9G4_9PLAT</name>
<gene>
    <name evidence="1" type="ORF">PXEA_LOCUS37454</name>
</gene>
<sequence length="59" mass="6579">MLVDGEGDEDCPMELREQERRLAYAEEEMEELAMELAASGVDVDSLVPERLALLEPDAV</sequence>
<accession>A0A3S5C9G4</accession>
<proteinExistence type="predicted"/>
<keyword evidence="2" id="KW-1185">Reference proteome</keyword>
<dbReference type="AlphaFoldDB" id="A0A3S5C9G4"/>
<dbReference type="Proteomes" id="UP000784294">
    <property type="component" value="Unassembled WGS sequence"/>
</dbReference>
<evidence type="ECO:0000313" key="2">
    <source>
        <dbReference type="Proteomes" id="UP000784294"/>
    </source>
</evidence>
<reference evidence="1" key="1">
    <citation type="submission" date="2018-11" db="EMBL/GenBank/DDBJ databases">
        <authorList>
            <consortium name="Pathogen Informatics"/>
        </authorList>
    </citation>
    <scope>NUCLEOTIDE SEQUENCE</scope>
</reference>
<comment type="caution">
    <text evidence="1">The sequence shown here is derived from an EMBL/GenBank/DDBJ whole genome shotgun (WGS) entry which is preliminary data.</text>
</comment>
<evidence type="ECO:0000313" key="1">
    <source>
        <dbReference type="EMBL" id="VEL44014.1"/>
    </source>
</evidence>
<protein>
    <submittedName>
        <fullName evidence="1">Uncharacterized protein</fullName>
    </submittedName>
</protein>
<organism evidence="1 2">
    <name type="scientific">Protopolystoma xenopodis</name>
    <dbReference type="NCBI Taxonomy" id="117903"/>
    <lineage>
        <taxon>Eukaryota</taxon>
        <taxon>Metazoa</taxon>
        <taxon>Spiralia</taxon>
        <taxon>Lophotrochozoa</taxon>
        <taxon>Platyhelminthes</taxon>
        <taxon>Monogenea</taxon>
        <taxon>Polyopisthocotylea</taxon>
        <taxon>Polystomatidea</taxon>
        <taxon>Polystomatidae</taxon>
        <taxon>Protopolystoma</taxon>
    </lineage>
</organism>